<keyword evidence="2" id="KW-1133">Transmembrane helix</keyword>
<evidence type="ECO:0000259" key="3">
    <source>
        <dbReference type="Pfam" id="PF00326"/>
    </source>
</evidence>
<sequence length="886" mass="102553">MRSHNTKKNVCTTFIKRLTQLLFVFYILPLVACPLWGQVVQKKIVEASDNHLWGVLGLDKISADQEWVSYKMRYENGIDSLFVQNTITNKTYNLPYGDKTAFINNNSFTTLFEKNLYILNLKTGKQEIIKSVNQYNYSALTNYLIIDYEATNQQKMVIRNPDGRTKKEISNLTGFSLSPDEQQLLYTTKVDNKSSIILLNLKTQREKQFLVEGRHNYAGVTWQRYGKSLAFIAKTELTSETSLFYYLVEQDKLFELKSETLADSGFPDKASLADDNRMKLLVSDDMRKVFFAFKDTGNVSENKPDSDVEIWNGNDKWVYAQEQIYGNFHRRSKIALWFPLSNTIVPITTEKLPKLMLTGNQDYAVLSNPKEYEPQFDQDGPRDFHIMNLQTVEKTLFLKKQSAYTNSIIPSPMGKYIAYFKEKNWWIYNIIDKTHTNITKNIETNFSAKEEILNPESICGNPGWSLNDKEILLYDQYDIWAIKPDGTSPRRLTRGRESKVKYRIAESPDKYTTVSLSDEIKIENYDLQKELYLSSVADDGKTGFFKWTNHSGAIPLVHEDALISDLYYTQKKEKFFYLKQRFDLPIQLIMQHNKSKTKVVFQSNPQFHKYHWGASELIRYQNAKGESLKAVLLYPANYDPKKKYPMVVHIYELQSKNLHQFVSPSLYNETGFNPSLFTLNGYFVLLPDIALAHQNPGISALDCTVSAVKKVIGKRLINPMKIGLIGHSFGGYESFFICTQTNLFVAAIAGGGITDLKSFYLTLNRNTGKPDMWRFETSQWMMGKTPFEAPLPYWQNSPIDHVEKSKTPLLTWTGKNDRQVDPNQSMEYYLALRRLGKKSIMLLYPSEGHVLQKPENQQDLTMRTLQWFDYYLKDDLTNEWITAGMQ</sequence>
<organism evidence="4 5">
    <name type="scientific">Flavobacterium frigidimaris</name>
    <dbReference type="NCBI Taxonomy" id="262320"/>
    <lineage>
        <taxon>Bacteria</taxon>
        <taxon>Pseudomonadati</taxon>
        <taxon>Bacteroidota</taxon>
        <taxon>Flavobacteriia</taxon>
        <taxon>Flavobacteriales</taxon>
        <taxon>Flavobacteriaceae</taxon>
        <taxon>Flavobacterium</taxon>
    </lineage>
</organism>
<protein>
    <recommendedName>
        <fullName evidence="3">Peptidase S9 prolyl oligopeptidase catalytic domain-containing protein</fullName>
    </recommendedName>
</protein>
<dbReference type="Proteomes" id="UP000198382">
    <property type="component" value="Unassembled WGS sequence"/>
</dbReference>
<dbReference type="InterPro" id="IPR001375">
    <property type="entry name" value="Peptidase_S9_cat"/>
</dbReference>
<evidence type="ECO:0000313" key="4">
    <source>
        <dbReference type="EMBL" id="OXA78920.1"/>
    </source>
</evidence>
<keyword evidence="5" id="KW-1185">Reference proteome</keyword>
<dbReference type="Pfam" id="PF00326">
    <property type="entry name" value="Peptidase_S9"/>
    <property type="match status" value="1"/>
</dbReference>
<evidence type="ECO:0000256" key="2">
    <source>
        <dbReference type="SAM" id="Phobius"/>
    </source>
</evidence>
<dbReference type="SUPFAM" id="SSF53474">
    <property type="entry name" value="alpha/beta-Hydrolases"/>
    <property type="match status" value="1"/>
</dbReference>
<keyword evidence="2" id="KW-0472">Membrane</keyword>
<comment type="caution">
    <text evidence="4">The sequence shown here is derived from an EMBL/GenBank/DDBJ whole genome shotgun (WGS) entry which is preliminary data.</text>
</comment>
<accession>A0ABX4BQY3</accession>
<feature type="domain" description="Peptidase S9 prolyl oligopeptidase catalytic" evidence="3">
    <location>
        <begin position="704"/>
        <end position="874"/>
    </location>
</feature>
<name>A0ABX4BQY3_FLAFR</name>
<evidence type="ECO:0000313" key="5">
    <source>
        <dbReference type="Proteomes" id="UP000198382"/>
    </source>
</evidence>
<evidence type="ECO:0000256" key="1">
    <source>
        <dbReference type="ARBA" id="ARBA00022801"/>
    </source>
</evidence>
<proteinExistence type="predicted"/>
<dbReference type="Gene3D" id="2.120.10.30">
    <property type="entry name" value="TolB, C-terminal domain"/>
    <property type="match status" value="2"/>
</dbReference>
<dbReference type="InterPro" id="IPR011042">
    <property type="entry name" value="6-blade_b-propeller_TolB-like"/>
</dbReference>
<dbReference type="InterPro" id="IPR029058">
    <property type="entry name" value="AB_hydrolase_fold"/>
</dbReference>
<feature type="transmembrane region" description="Helical" evidence="2">
    <location>
        <begin position="21"/>
        <end position="39"/>
    </location>
</feature>
<gene>
    <name evidence="4" type="ORF">B0A65_12075</name>
</gene>
<keyword evidence="2" id="KW-0812">Transmembrane</keyword>
<reference evidence="4 5" key="1">
    <citation type="submission" date="2016-11" db="EMBL/GenBank/DDBJ databases">
        <title>Whole genomes of Flavobacteriaceae.</title>
        <authorList>
            <person name="Stine C."/>
            <person name="Li C."/>
            <person name="Tadesse D."/>
        </authorList>
    </citation>
    <scope>NUCLEOTIDE SEQUENCE [LARGE SCALE GENOMIC DNA]</scope>
    <source>
        <strain evidence="4 5">DSM 15937</strain>
    </source>
</reference>
<dbReference type="SUPFAM" id="SSF82171">
    <property type="entry name" value="DPP6 N-terminal domain-like"/>
    <property type="match status" value="1"/>
</dbReference>
<dbReference type="Gene3D" id="3.40.50.1820">
    <property type="entry name" value="alpha/beta hydrolase"/>
    <property type="match status" value="1"/>
</dbReference>
<dbReference type="EMBL" id="MUGV01000019">
    <property type="protein sequence ID" value="OXA78920.1"/>
    <property type="molecule type" value="Genomic_DNA"/>
</dbReference>
<keyword evidence="1" id="KW-0378">Hydrolase</keyword>
<dbReference type="PANTHER" id="PTHR42776">
    <property type="entry name" value="SERINE PEPTIDASE S9 FAMILY MEMBER"/>
    <property type="match status" value="1"/>
</dbReference>
<dbReference type="PANTHER" id="PTHR42776:SF27">
    <property type="entry name" value="DIPEPTIDYL PEPTIDASE FAMILY MEMBER 6"/>
    <property type="match status" value="1"/>
</dbReference>